<dbReference type="Gene3D" id="1.20.1720.10">
    <property type="entry name" value="Multidrug resistance protein D"/>
    <property type="match status" value="1"/>
</dbReference>
<dbReference type="CDD" id="cd17320">
    <property type="entry name" value="MFS_MdfA_MDR_like"/>
    <property type="match status" value="1"/>
</dbReference>
<evidence type="ECO:0000256" key="1">
    <source>
        <dbReference type="ARBA" id="ARBA00004651"/>
    </source>
</evidence>
<feature type="transmembrane region" description="Helical" evidence="8">
    <location>
        <begin position="368"/>
        <end position="389"/>
    </location>
</feature>
<dbReference type="RefSeq" id="WP_037150059.1">
    <property type="nucleotide sequence ID" value="NZ_JBEAAL010000009.1"/>
</dbReference>
<name>A0ABV0M2U0_9HYPH</name>
<feature type="transmembrane region" description="Helical" evidence="8">
    <location>
        <begin position="74"/>
        <end position="93"/>
    </location>
</feature>
<evidence type="ECO:0000256" key="7">
    <source>
        <dbReference type="ARBA" id="ARBA00023136"/>
    </source>
</evidence>
<feature type="transmembrane region" description="Helical" evidence="8">
    <location>
        <begin position="99"/>
        <end position="120"/>
    </location>
</feature>
<feature type="transmembrane region" description="Helical" evidence="8">
    <location>
        <begin position="342"/>
        <end position="362"/>
    </location>
</feature>
<feature type="transmembrane region" description="Helical" evidence="8">
    <location>
        <begin position="211"/>
        <end position="231"/>
    </location>
</feature>
<dbReference type="Pfam" id="PF07690">
    <property type="entry name" value="MFS_1"/>
    <property type="match status" value="1"/>
</dbReference>
<comment type="caution">
    <text evidence="10">The sequence shown here is derived from an EMBL/GenBank/DDBJ whole genome shotgun (WGS) entry which is preliminary data.</text>
</comment>
<keyword evidence="3 8" id="KW-0813">Transport</keyword>
<dbReference type="SUPFAM" id="SSF103473">
    <property type="entry name" value="MFS general substrate transporter"/>
    <property type="match status" value="1"/>
</dbReference>
<feature type="domain" description="Major facilitator superfamily (MFS) profile" evidence="9">
    <location>
        <begin position="5"/>
        <end position="393"/>
    </location>
</feature>
<sequence>MQSRVPSHALSLGLLSAIGLFALDMYLPALPTISANLNADSHAVQASLISFFAAMAVSQIVYGPLSDMFGRKRPLYVGLMLYAIGAIGCALSPSIDWLIAFRFLQGTGACAGVVISRAIVRDLHTGPAAAQLMSRLMLVFSVSPILAPLAGSIVTVFGDWRLIFWVMVGAGALGLVVATFFLEETRLPAARSESSIGSALRSYATLLKDPYYLGLVFIASFGMSSYMIYVANSSFVLIEHYGLSPSFYSVVFSCNAVAFIGMSQLNGWLSRKIGLRKVIRGAVLGYAAMMVTLAFVTSLGIDRLDVMAAFLFGGYGFLGMIIPTAAVLALEHHGRIAGTASAMMGTIQFVTSAIVVGVGGLFVDGTSLPMITIIAICSTIVFLLSLVVLRSRAGAMAAAE</sequence>
<feature type="transmembrane region" description="Helical" evidence="8">
    <location>
        <begin position="162"/>
        <end position="182"/>
    </location>
</feature>
<dbReference type="PROSITE" id="PS50850">
    <property type="entry name" value="MFS"/>
    <property type="match status" value="1"/>
</dbReference>
<evidence type="ECO:0000256" key="6">
    <source>
        <dbReference type="ARBA" id="ARBA00022989"/>
    </source>
</evidence>
<dbReference type="InterPro" id="IPR036259">
    <property type="entry name" value="MFS_trans_sf"/>
</dbReference>
<evidence type="ECO:0000256" key="5">
    <source>
        <dbReference type="ARBA" id="ARBA00022692"/>
    </source>
</evidence>
<keyword evidence="8" id="KW-0997">Cell inner membrane</keyword>
<proteinExistence type="inferred from homology"/>
<protein>
    <recommendedName>
        <fullName evidence="8">Bcr/CflA family efflux transporter</fullName>
    </recommendedName>
</protein>
<feature type="transmembrane region" description="Helical" evidence="8">
    <location>
        <begin position="12"/>
        <end position="30"/>
    </location>
</feature>
<dbReference type="InterPro" id="IPR004812">
    <property type="entry name" value="Efflux_drug-R_Bcr/CmlA"/>
</dbReference>
<dbReference type="Proteomes" id="UP001496627">
    <property type="component" value="Unassembled WGS sequence"/>
</dbReference>
<gene>
    <name evidence="10" type="ORF">ABK249_14590</name>
</gene>
<dbReference type="PANTHER" id="PTHR23502">
    <property type="entry name" value="MAJOR FACILITATOR SUPERFAMILY"/>
    <property type="match status" value="1"/>
</dbReference>
<feature type="transmembrane region" description="Helical" evidence="8">
    <location>
        <begin position="281"/>
        <end position="301"/>
    </location>
</feature>
<keyword evidence="11" id="KW-1185">Reference proteome</keyword>
<feature type="transmembrane region" description="Helical" evidence="8">
    <location>
        <begin position="307"/>
        <end position="330"/>
    </location>
</feature>
<organism evidence="10 11">
    <name type="scientific">Neorhizobium phenanthreniclasticum</name>
    <dbReference type="NCBI Taxonomy" id="3157917"/>
    <lineage>
        <taxon>Bacteria</taxon>
        <taxon>Pseudomonadati</taxon>
        <taxon>Pseudomonadota</taxon>
        <taxon>Alphaproteobacteria</taxon>
        <taxon>Hyphomicrobiales</taxon>
        <taxon>Rhizobiaceae</taxon>
        <taxon>Rhizobium/Agrobacterium group</taxon>
        <taxon>Neorhizobium</taxon>
    </lineage>
</organism>
<feature type="transmembrane region" description="Helical" evidence="8">
    <location>
        <begin position="132"/>
        <end position="156"/>
    </location>
</feature>
<evidence type="ECO:0000313" key="10">
    <source>
        <dbReference type="EMBL" id="MEQ1406164.1"/>
    </source>
</evidence>
<feature type="transmembrane region" description="Helical" evidence="8">
    <location>
        <begin position="42"/>
        <end position="62"/>
    </location>
</feature>
<dbReference type="NCBIfam" id="TIGR00710">
    <property type="entry name" value="efflux_Bcr_CflA"/>
    <property type="match status" value="1"/>
</dbReference>
<evidence type="ECO:0000313" key="11">
    <source>
        <dbReference type="Proteomes" id="UP001496627"/>
    </source>
</evidence>
<keyword evidence="4" id="KW-1003">Cell membrane</keyword>
<evidence type="ECO:0000259" key="9">
    <source>
        <dbReference type="PROSITE" id="PS50850"/>
    </source>
</evidence>
<dbReference type="InterPro" id="IPR020846">
    <property type="entry name" value="MFS_dom"/>
</dbReference>
<evidence type="ECO:0000256" key="4">
    <source>
        <dbReference type="ARBA" id="ARBA00022475"/>
    </source>
</evidence>
<accession>A0ABV0M2U0</accession>
<keyword evidence="6 8" id="KW-1133">Transmembrane helix</keyword>
<dbReference type="PANTHER" id="PTHR23502:SF132">
    <property type="entry name" value="POLYAMINE TRANSPORTER 2-RELATED"/>
    <property type="match status" value="1"/>
</dbReference>
<keyword evidence="5 8" id="KW-0812">Transmembrane</keyword>
<evidence type="ECO:0000256" key="8">
    <source>
        <dbReference type="RuleBase" id="RU365088"/>
    </source>
</evidence>
<keyword evidence="7 8" id="KW-0472">Membrane</keyword>
<dbReference type="InterPro" id="IPR011701">
    <property type="entry name" value="MFS"/>
</dbReference>
<feature type="transmembrane region" description="Helical" evidence="8">
    <location>
        <begin position="246"/>
        <end position="269"/>
    </location>
</feature>
<comment type="similarity">
    <text evidence="2 8">Belongs to the major facilitator superfamily. Bcr/CmlA family.</text>
</comment>
<reference evidence="10 11" key="1">
    <citation type="submission" date="2024-05" db="EMBL/GenBank/DDBJ databases">
        <title>Neorhizobium sp. Rsf11, a plant growth promoting and heavy metal resistant PAH-degrader.</title>
        <authorList>
            <person name="Golubev S.N."/>
            <person name="Muratova A.Y."/>
            <person name="Markelova M.I."/>
        </authorList>
    </citation>
    <scope>NUCLEOTIDE SEQUENCE [LARGE SCALE GENOMIC DNA]</scope>
    <source>
        <strain evidence="10 11">Rsf11</strain>
    </source>
</reference>
<evidence type="ECO:0000256" key="3">
    <source>
        <dbReference type="ARBA" id="ARBA00022448"/>
    </source>
</evidence>
<evidence type="ECO:0000256" key="2">
    <source>
        <dbReference type="ARBA" id="ARBA00006236"/>
    </source>
</evidence>
<comment type="subcellular location">
    <subcellularLocation>
        <location evidence="8">Cell inner membrane</location>
        <topology evidence="8">Multi-pass membrane protein</topology>
    </subcellularLocation>
    <subcellularLocation>
        <location evidence="1">Cell membrane</location>
        <topology evidence="1">Multi-pass membrane protein</topology>
    </subcellularLocation>
</comment>
<dbReference type="EMBL" id="JBEAAL010000009">
    <property type="protein sequence ID" value="MEQ1406164.1"/>
    <property type="molecule type" value="Genomic_DNA"/>
</dbReference>